<protein>
    <submittedName>
        <fullName evidence="1">TM1812 family CRISPR-associated protein</fullName>
    </submittedName>
</protein>
<comment type="caution">
    <text evidence="1">The sequence shown here is derived from an EMBL/GenBank/DDBJ whole genome shotgun (WGS) entry which is preliminary data.</text>
</comment>
<proteinExistence type="predicted"/>
<evidence type="ECO:0000313" key="1">
    <source>
        <dbReference type="EMBL" id="MBF8379039.1"/>
    </source>
</evidence>
<keyword evidence="2" id="KW-1185">Reference proteome</keyword>
<sequence>MTKRCIYLTFVGGNVPRETNYRWGDEVSTNRYFQLTALDWMRRSVIPFHPDEVWVVLTKRARELWGTAPEEGKLSLREQLYAQAEHMGILIKEVDFDQEPCDQSVWRNFDVLVRKLAEVSEDLRSEAEVRLAVDVTHSFRYFPMLVLTLLHYAHVVQGAELDLILYAVETGDVLDLTALAQLQQWVLEMHRALKGPDASGVERLVREVKESVAGRDRSRRSLLGPLQTFSEKWNMLWEALRLTKHFEVSSAASATIEALEECERCFMQHEDEMVDFLPLSRILKQVREQIEPLCEKEWMPLMLAMVRWYLDRGMIHQAYTTMRELYITEACILAGVNVFDHDKREALKNLAYAQRGEAKRASDENESFFAIISELSQEQRADISAFQNQFNADIDAVSQYRNQLNHGFFQKNLPKTRETKFRDRLLEFVRHLEDFKKPREGGHI</sequence>
<dbReference type="InterPro" id="IPR013383">
    <property type="entry name" value="CRISPR-assoc_prot_DxTHG_CS"/>
</dbReference>
<dbReference type="EMBL" id="JADPKZ010000048">
    <property type="protein sequence ID" value="MBF8379039.1"/>
    <property type="molecule type" value="Genomic_DNA"/>
</dbReference>
<evidence type="ECO:0000313" key="2">
    <source>
        <dbReference type="Proteomes" id="UP000642910"/>
    </source>
</evidence>
<dbReference type="Proteomes" id="UP000642910">
    <property type="component" value="Unassembled WGS sequence"/>
</dbReference>
<dbReference type="RefSeq" id="WP_195868360.1">
    <property type="nucleotide sequence ID" value="NZ_JADPKZ010000048.1"/>
</dbReference>
<name>A0ABS0F6W2_9BACL</name>
<organism evidence="1 2">
    <name type="scientific">Alicyclobacillus mali</name>
    <name type="common">ex Roth et al. 2021</name>
    <dbReference type="NCBI Taxonomy" id="1123961"/>
    <lineage>
        <taxon>Bacteria</taxon>
        <taxon>Bacillati</taxon>
        <taxon>Bacillota</taxon>
        <taxon>Bacilli</taxon>
        <taxon>Bacillales</taxon>
        <taxon>Alicyclobacillaceae</taxon>
        <taxon>Alicyclobacillus</taxon>
    </lineage>
</organism>
<gene>
    <name evidence="1" type="ORF">IW967_14405</name>
</gene>
<dbReference type="NCBIfam" id="TIGR02549">
    <property type="entry name" value="CRISPR_DxTHG"/>
    <property type="match status" value="1"/>
</dbReference>
<reference evidence="1 2" key="1">
    <citation type="submission" date="2020-11" db="EMBL/GenBank/DDBJ databases">
        <title>Genomic insight of Alicyclobacillus mali FL 18 reveals a new arsenic-resistant strain, with potential in environmental biotechnology.</title>
        <authorList>
            <person name="Fiorentino G."/>
            <person name="Gallo G."/>
            <person name="Aulitto M."/>
        </authorList>
    </citation>
    <scope>NUCLEOTIDE SEQUENCE [LARGE SCALE GENOMIC DNA]</scope>
    <source>
        <strain evidence="1 2">FL 18</strain>
    </source>
</reference>
<accession>A0ABS0F6W2</accession>